<sequence>MGADALQQAFENQSIATEPPPSYTATAGAERPPAYSPPSSYRIGAQTLSSPFVTIEQLKAHLSLLKAFKQLKTVVDEGKDARIPEFARSMEPLPRWGWFVGLAVERFQRWLLLAAKVPMAIWVQQIMPPLDVLMVWHSYLLNPFWYAEDTTRLPILSDIRSVNDYLLQSIVYVGDISTYEAPLERKSSWLQQTGTPFDPLDAAEQMTYHEVECPQCLMRVSVPFLTPEGTGYSQHQFAVGCSSCKFMITKENLAVLKYARDIILDPENPGDVQSHGKAVFLPGTLRTPVNPLDERVAGVIKMATKIVFGLKEPPQLPGKKDWLDKVMKHVEFSMVKVRAATTVACTTRGRRALRIVGAYTDDRPFSIDLVGAVIRQGSFVDKMHNFGWTETGYFDSKEDEAVLVHSIARYHAFLDLMSSTPTSFFVPTLDIDLAWHTHQMMAINYNNDCAKYIKRYIDHDDKIEEDYLANKFDLTCRAWQASTV</sequence>
<proteinExistence type="predicted"/>
<accession>A0ACC1TB08</accession>
<dbReference type="EMBL" id="JANHOG010000159">
    <property type="protein sequence ID" value="KAJ3557415.1"/>
    <property type="molecule type" value="Genomic_DNA"/>
</dbReference>
<gene>
    <name evidence="1" type="ORF">NM688_g1475</name>
</gene>
<dbReference type="Proteomes" id="UP001148662">
    <property type="component" value="Unassembled WGS sequence"/>
</dbReference>
<organism evidence="1 2">
    <name type="scientific">Phlebia brevispora</name>
    <dbReference type="NCBI Taxonomy" id="194682"/>
    <lineage>
        <taxon>Eukaryota</taxon>
        <taxon>Fungi</taxon>
        <taxon>Dikarya</taxon>
        <taxon>Basidiomycota</taxon>
        <taxon>Agaricomycotina</taxon>
        <taxon>Agaricomycetes</taxon>
        <taxon>Polyporales</taxon>
        <taxon>Meruliaceae</taxon>
        <taxon>Phlebia</taxon>
    </lineage>
</organism>
<evidence type="ECO:0000313" key="1">
    <source>
        <dbReference type="EMBL" id="KAJ3557415.1"/>
    </source>
</evidence>
<comment type="caution">
    <text evidence="1">The sequence shown here is derived from an EMBL/GenBank/DDBJ whole genome shotgun (WGS) entry which is preliminary data.</text>
</comment>
<keyword evidence="2" id="KW-1185">Reference proteome</keyword>
<name>A0ACC1TB08_9APHY</name>
<evidence type="ECO:0000313" key="2">
    <source>
        <dbReference type="Proteomes" id="UP001148662"/>
    </source>
</evidence>
<reference evidence="1" key="1">
    <citation type="submission" date="2022-07" db="EMBL/GenBank/DDBJ databases">
        <title>Genome Sequence of Phlebia brevispora.</title>
        <authorList>
            <person name="Buettner E."/>
        </authorList>
    </citation>
    <scope>NUCLEOTIDE SEQUENCE</scope>
    <source>
        <strain evidence="1">MPL23</strain>
    </source>
</reference>
<protein>
    <submittedName>
        <fullName evidence="1">Uncharacterized protein</fullName>
    </submittedName>
</protein>